<evidence type="ECO:0000313" key="5">
    <source>
        <dbReference type="Proteomes" id="UP001162131"/>
    </source>
</evidence>
<keyword evidence="5" id="KW-1185">Reference proteome</keyword>
<protein>
    <recommendedName>
        <fullName evidence="3">VWFA domain-containing protein</fullName>
    </recommendedName>
</protein>
<dbReference type="Pfam" id="PF13519">
    <property type="entry name" value="VWA_2"/>
    <property type="match status" value="1"/>
</dbReference>
<dbReference type="InterPro" id="IPR002035">
    <property type="entry name" value="VWF_A"/>
</dbReference>
<dbReference type="AlphaFoldDB" id="A0AAU9K6D2"/>
<evidence type="ECO:0000256" key="2">
    <source>
        <dbReference type="SAM" id="MobiDB-lite"/>
    </source>
</evidence>
<dbReference type="PROSITE" id="PS50234">
    <property type="entry name" value="VWFA"/>
    <property type="match status" value="1"/>
</dbReference>
<dbReference type="EMBL" id="CAJZBQ010000057">
    <property type="protein sequence ID" value="CAG9334024.1"/>
    <property type="molecule type" value="Genomic_DNA"/>
</dbReference>
<dbReference type="InterPro" id="IPR057413">
    <property type="entry name" value="Beta-barrel_INTS6"/>
</dbReference>
<comment type="caution">
    <text evidence="4">The sequence shown here is derived from an EMBL/GenBank/DDBJ whole genome shotgun (WGS) entry which is preliminary data.</text>
</comment>
<evidence type="ECO:0000313" key="4">
    <source>
        <dbReference type="EMBL" id="CAG9334024.1"/>
    </source>
</evidence>
<dbReference type="SUPFAM" id="SSF53300">
    <property type="entry name" value="vWA-like"/>
    <property type="match status" value="1"/>
</dbReference>
<dbReference type="InterPro" id="IPR051113">
    <property type="entry name" value="Integrator_subunit6"/>
</dbReference>
<dbReference type="Gene3D" id="3.40.50.410">
    <property type="entry name" value="von Willebrand factor, type A domain"/>
    <property type="match status" value="1"/>
</dbReference>
<dbReference type="Pfam" id="PF25462">
    <property type="entry name" value="Beta-barrel_INTS6"/>
    <property type="match status" value="1"/>
</dbReference>
<dbReference type="PANTHER" id="PTHR12957:SF2">
    <property type="entry name" value="INTEGRATOR COMPLEX SUBUNIT 6"/>
    <property type="match status" value="1"/>
</dbReference>
<keyword evidence="1" id="KW-0175">Coiled coil</keyword>
<gene>
    <name evidence="4" type="ORF">BSTOLATCC_MIC59829</name>
</gene>
<organism evidence="4 5">
    <name type="scientific">Blepharisma stoltei</name>
    <dbReference type="NCBI Taxonomy" id="1481888"/>
    <lineage>
        <taxon>Eukaryota</taxon>
        <taxon>Sar</taxon>
        <taxon>Alveolata</taxon>
        <taxon>Ciliophora</taxon>
        <taxon>Postciliodesmatophora</taxon>
        <taxon>Heterotrichea</taxon>
        <taxon>Heterotrichida</taxon>
        <taxon>Blepharismidae</taxon>
        <taxon>Blepharisma</taxon>
    </lineage>
</organism>
<dbReference type="InterPro" id="IPR036465">
    <property type="entry name" value="vWFA_dom_sf"/>
</dbReference>
<feature type="domain" description="VWFA" evidence="3">
    <location>
        <begin position="2"/>
        <end position="209"/>
    </location>
</feature>
<feature type="coiled-coil region" evidence="1">
    <location>
        <begin position="406"/>
        <end position="436"/>
    </location>
</feature>
<evidence type="ECO:0000256" key="1">
    <source>
        <dbReference type="SAM" id="Coils"/>
    </source>
</evidence>
<evidence type="ECO:0000259" key="3">
    <source>
        <dbReference type="PROSITE" id="PS50234"/>
    </source>
</evidence>
<proteinExistence type="predicted"/>
<dbReference type="GO" id="GO:0034472">
    <property type="term" value="P:snRNA 3'-end processing"/>
    <property type="evidence" value="ECO:0007669"/>
    <property type="project" value="TreeGrafter"/>
</dbReference>
<dbReference type="GO" id="GO:0032039">
    <property type="term" value="C:integrator complex"/>
    <property type="evidence" value="ECO:0007669"/>
    <property type="project" value="TreeGrafter"/>
</dbReference>
<dbReference type="PANTHER" id="PTHR12957">
    <property type="entry name" value="DEAD/H BOX POLYPEPTIDE 26/DICE1-RELATED"/>
    <property type="match status" value="1"/>
</dbReference>
<accession>A0AAU9K6D2</accession>
<sequence length="667" mass="76879">MNVAFVIDTSPSMQQRTSQGASYLDCAKAAVEHAVKIRQRSGYDSSGDKYHLIVTDYEFSIRSTWEHEFLHFSKSLSNICRSTYSITLNQAIAIAFKQINMFRHATSTDTYGYGRNPNKMEPGAIIVITDNQCEKANANDWKLKESSEYSTDVWRYDQRIFVIHMQTENYQAKNTQKIQDLAESTGGSYFECFSFKHALNIIEKIVNYLNNSVFTSSLEGDDRPSIPLILIVERKTRSSFWPIPEEFTHFAHGLQPRKSNPILRYKQNQVYSNFKIPQDFPYDYYEIIRTKKFEESLAFYYPTRPAFLPIYMQGHIQPFAMLALEEGGGAKLLVLCYNFIELWECLEFYRNPLAAKSDKSRYYEEKLANYLLELPVYYHYLLPKAIRKMKLFLPGALKLPNQIGLSPEVNQKLKNLKEQETSLKNEVDQIANMLAEQHISGRAVCCQLYKHHLYCDIFKIPRENVKAAISTMATQFFGDAEKHDVPISKMGDFHTVLSNLPKHRNAYLEPESHKMIPINFGNPFKALSTGDNEKDSDDPNISIPSHTPEKSPQPKVQMIYLPVKRPRGFKAQLDQYKFLKRSGKLLLQAIAYLRQRGPSSDEKLITLLRSTISKVYKKKSTNTINAYTQDKVIFLDAISTHAKEYKKTHLIAYIEGLKTSLLSANQQ</sequence>
<reference evidence="4" key="1">
    <citation type="submission" date="2021-09" db="EMBL/GenBank/DDBJ databases">
        <authorList>
            <consortium name="AG Swart"/>
            <person name="Singh M."/>
            <person name="Singh A."/>
            <person name="Seah K."/>
            <person name="Emmerich C."/>
        </authorList>
    </citation>
    <scope>NUCLEOTIDE SEQUENCE</scope>
    <source>
        <strain evidence="4">ATCC30299</strain>
    </source>
</reference>
<dbReference type="Proteomes" id="UP001162131">
    <property type="component" value="Unassembled WGS sequence"/>
</dbReference>
<feature type="region of interest" description="Disordered" evidence="2">
    <location>
        <begin position="527"/>
        <end position="555"/>
    </location>
</feature>
<name>A0AAU9K6D2_9CILI</name>